<dbReference type="PANTHER" id="PTHR31668">
    <property type="entry name" value="GLUCOSE TRANSPORT TRANSCRIPTION REGULATOR RGT1-RELATED-RELATED"/>
    <property type="match status" value="1"/>
</dbReference>
<evidence type="ECO:0000313" key="6">
    <source>
        <dbReference type="Proteomes" id="UP001218188"/>
    </source>
</evidence>
<dbReference type="EMBL" id="JARJCM010000168">
    <property type="protein sequence ID" value="KAJ7024487.1"/>
    <property type="molecule type" value="Genomic_DNA"/>
</dbReference>
<protein>
    <recommendedName>
        <fullName evidence="3">Zn(2)-C6 fungal-type domain-containing protein</fullName>
    </recommendedName>
</protein>
<feature type="compositionally biased region" description="Pro residues" evidence="2">
    <location>
        <begin position="116"/>
        <end position="126"/>
    </location>
</feature>
<keyword evidence="1" id="KW-0539">Nucleus</keyword>
<evidence type="ECO:0000259" key="3">
    <source>
        <dbReference type="PROSITE" id="PS50048"/>
    </source>
</evidence>
<evidence type="ECO:0000256" key="2">
    <source>
        <dbReference type="SAM" id="MobiDB-lite"/>
    </source>
</evidence>
<reference evidence="5" key="1">
    <citation type="submission" date="2023-03" db="EMBL/GenBank/DDBJ databases">
        <title>Massive genome expansion in bonnet fungi (Mycena s.s.) driven by repeated elements and novel gene families across ecological guilds.</title>
        <authorList>
            <consortium name="Lawrence Berkeley National Laboratory"/>
            <person name="Harder C.B."/>
            <person name="Miyauchi S."/>
            <person name="Viragh M."/>
            <person name="Kuo A."/>
            <person name="Thoen E."/>
            <person name="Andreopoulos B."/>
            <person name="Lu D."/>
            <person name="Skrede I."/>
            <person name="Drula E."/>
            <person name="Henrissat B."/>
            <person name="Morin E."/>
            <person name="Kohler A."/>
            <person name="Barry K."/>
            <person name="LaButti K."/>
            <person name="Morin E."/>
            <person name="Salamov A."/>
            <person name="Lipzen A."/>
            <person name="Mereny Z."/>
            <person name="Hegedus B."/>
            <person name="Baldrian P."/>
            <person name="Stursova M."/>
            <person name="Weitz H."/>
            <person name="Taylor A."/>
            <person name="Grigoriev I.V."/>
            <person name="Nagy L.G."/>
            <person name="Martin F."/>
            <person name="Kauserud H."/>
        </authorList>
    </citation>
    <scope>NUCLEOTIDE SEQUENCE</scope>
    <source>
        <strain evidence="5">CBHHK200</strain>
    </source>
</reference>
<gene>
    <name evidence="5" type="ORF">C8F04DRAFT_1254389</name>
    <name evidence="4" type="ORF">C8F04DRAFT_1270184</name>
</gene>
<proteinExistence type="predicted"/>
<dbReference type="AlphaFoldDB" id="A0AAD6T541"/>
<dbReference type="EMBL" id="JARJCM010000024">
    <property type="protein sequence ID" value="KAJ7039949.1"/>
    <property type="molecule type" value="Genomic_DNA"/>
</dbReference>
<evidence type="ECO:0000313" key="4">
    <source>
        <dbReference type="EMBL" id="KAJ7024487.1"/>
    </source>
</evidence>
<feature type="domain" description="Zn(2)-C6 fungal-type" evidence="3">
    <location>
        <begin position="23"/>
        <end position="57"/>
    </location>
</feature>
<evidence type="ECO:0000256" key="1">
    <source>
        <dbReference type="ARBA" id="ARBA00023242"/>
    </source>
</evidence>
<dbReference type="Pfam" id="PF00172">
    <property type="entry name" value="Zn_clus"/>
    <property type="match status" value="1"/>
</dbReference>
<comment type="caution">
    <text evidence="5">The sequence shown here is derived from an EMBL/GenBank/DDBJ whole genome shotgun (WGS) entry which is preliminary data.</text>
</comment>
<dbReference type="InterPro" id="IPR050797">
    <property type="entry name" value="Carb_Metab_Trans_Reg"/>
</dbReference>
<dbReference type="PROSITE" id="PS00463">
    <property type="entry name" value="ZN2_CY6_FUNGAL_1"/>
    <property type="match status" value="1"/>
</dbReference>
<dbReference type="Gene3D" id="4.10.240.10">
    <property type="entry name" value="Zn(2)-C6 fungal-type DNA-binding domain"/>
    <property type="match status" value="1"/>
</dbReference>
<feature type="compositionally biased region" description="Polar residues" evidence="2">
    <location>
        <begin position="130"/>
        <end position="148"/>
    </location>
</feature>
<name>A0AAD6T541_9AGAR</name>
<dbReference type="GO" id="GO:0000981">
    <property type="term" value="F:DNA-binding transcription factor activity, RNA polymerase II-specific"/>
    <property type="evidence" value="ECO:0007669"/>
    <property type="project" value="InterPro"/>
</dbReference>
<organism evidence="5 6">
    <name type="scientific">Mycena alexandri</name>
    <dbReference type="NCBI Taxonomy" id="1745969"/>
    <lineage>
        <taxon>Eukaryota</taxon>
        <taxon>Fungi</taxon>
        <taxon>Dikarya</taxon>
        <taxon>Basidiomycota</taxon>
        <taxon>Agaricomycotina</taxon>
        <taxon>Agaricomycetes</taxon>
        <taxon>Agaricomycetidae</taxon>
        <taxon>Agaricales</taxon>
        <taxon>Marasmiineae</taxon>
        <taxon>Mycenaceae</taxon>
        <taxon>Mycena</taxon>
    </lineage>
</organism>
<feature type="region of interest" description="Disordered" evidence="2">
    <location>
        <begin position="66"/>
        <end position="184"/>
    </location>
</feature>
<accession>A0AAD6T541</accession>
<dbReference type="Proteomes" id="UP001218188">
    <property type="component" value="Unassembled WGS sequence"/>
</dbReference>
<dbReference type="PROSITE" id="PS50048">
    <property type="entry name" value="ZN2_CY6_FUNGAL_2"/>
    <property type="match status" value="1"/>
</dbReference>
<evidence type="ECO:0000313" key="5">
    <source>
        <dbReference type="EMBL" id="KAJ7039949.1"/>
    </source>
</evidence>
<dbReference type="SMART" id="SM00066">
    <property type="entry name" value="GAL4"/>
    <property type="match status" value="1"/>
</dbReference>
<dbReference type="GO" id="GO:0008270">
    <property type="term" value="F:zinc ion binding"/>
    <property type="evidence" value="ECO:0007669"/>
    <property type="project" value="InterPro"/>
</dbReference>
<keyword evidence="6" id="KW-1185">Reference proteome</keyword>
<dbReference type="InterPro" id="IPR001138">
    <property type="entry name" value="Zn2Cys6_DnaBD"/>
</dbReference>
<dbReference type="CDD" id="cd00067">
    <property type="entry name" value="GAL4"/>
    <property type="match status" value="1"/>
</dbReference>
<dbReference type="SUPFAM" id="SSF57701">
    <property type="entry name" value="Zn2/Cys6 DNA-binding domain"/>
    <property type="match status" value="1"/>
</dbReference>
<dbReference type="InterPro" id="IPR036864">
    <property type="entry name" value="Zn2-C6_fun-type_DNA-bd_sf"/>
</dbReference>
<sequence length="221" mass="23796">MSSSSTPGKPSNPFMKPRRAYVACAQCRKRKIKCVSVSDIDYRPCTRCAAKGLKCEYFAVPEDDNISQADIPPPEFQASRHPQQGWAPQPITPPSAGINEYLSSSSSRRASRSGAVPPPTGPPRYPYQPKSTHSGMAAPSQTGQTPSAPAQHAGYPHSQHGFASMHQQPHPGAAAPQYYPSTTPYQNPGNVASFSNYNSNYGQTYVPLQSGGAAYPWPQAM</sequence>